<organism evidence="4 5">
    <name type="scientific">Flavobacterium agrisoli</name>
    <dbReference type="NCBI Taxonomy" id="2793066"/>
    <lineage>
        <taxon>Bacteria</taxon>
        <taxon>Pseudomonadati</taxon>
        <taxon>Bacteroidota</taxon>
        <taxon>Flavobacteriia</taxon>
        <taxon>Flavobacteriales</taxon>
        <taxon>Flavobacteriaceae</taxon>
        <taxon>Flavobacterium</taxon>
    </lineage>
</organism>
<dbReference type="RefSeq" id="WP_200104696.1">
    <property type="nucleotide sequence ID" value="NZ_JAEHFV010000001.1"/>
</dbReference>
<keyword evidence="1" id="KW-0472">Membrane</keyword>
<keyword evidence="5" id="KW-1185">Reference proteome</keyword>
<keyword evidence="1" id="KW-0812">Transmembrane</keyword>
<proteinExistence type="predicted"/>
<dbReference type="InterPro" id="IPR006860">
    <property type="entry name" value="FecR"/>
</dbReference>
<dbReference type="AlphaFoldDB" id="A0A934PJK1"/>
<keyword evidence="1" id="KW-1133">Transmembrane helix</keyword>
<evidence type="ECO:0000259" key="3">
    <source>
        <dbReference type="Pfam" id="PF16344"/>
    </source>
</evidence>
<dbReference type="PANTHER" id="PTHR30273">
    <property type="entry name" value="PERIPLASMIC SIGNAL SENSOR AND SIGMA FACTOR ACTIVATOR FECR-RELATED"/>
    <property type="match status" value="1"/>
</dbReference>
<dbReference type="Pfam" id="PF16344">
    <property type="entry name" value="FecR_C"/>
    <property type="match status" value="1"/>
</dbReference>
<comment type="caution">
    <text evidence="4">The sequence shown here is derived from an EMBL/GenBank/DDBJ whole genome shotgun (WGS) entry which is preliminary data.</text>
</comment>
<evidence type="ECO:0000259" key="2">
    <source>
        <dbReference type="Pfam" id="PF04773"/>
    </source>
</evidence>
<feature type="transmembrane region" description="Helical" evidence="1">
    <location>
        <begin position="84"/>
        <end position="102"/>
    </location>
</feature>
<dbReference type="Pfam" id="PF04773">
    <property type="entry name" value="FecR"/>
    <property type="match status" value="1"/>
</dbReference>
<name>A0A934PJK1_9FLAO</name>
<protein>
    <submittedName>
        <fullName evidence="4">FecR family protein</fullName>
    </submittedName>
</protein>
<dbReference type="InterPro" id="IPR012373">
    <property type="entry name" value="Ferrdict_sens_TM"/>
</dbReference>
<feature type="domain" description="FecR protein" evidence="2">
    <location>
        <begin position="179"/>
        <end position="272"/>
    </location>
</feature>
<dbReference type="PANTHER" id="PTHR30273:SF2">
    <property type="entry name" value="PROTEIN FECR"/>
    <property type="match status" value="1"/>
</dbReference>
<reference evidence="4" key="1">
    <citation type="submission" date="2020-12" db="EMBL/GenBank/DDBJ databases">
        <title>Bacterial novel species Flavobacterium sp. SE-1-e isolated from soil.</title>
        <authorList>
            <person name="Jung H.-Y."/>
        </authorList>
    </citation>
    <scope>NUCLEOTIDE SEQUENCE</scope>
    <source>
        <strain evidence="4">SE-1-e</strain>
    </source>
</reference>
<dbReference type="Proteomes" id="UP000609172">
    <property type="component" value="Unassembled WGS sequence"/>
</dbReference>
<accession>A0A934PJK1</accession>
<feature type="domain" description="Protein FecR C-terminal" evidence="3">
    <location>
        <begin position="320"/>
        <end position="387"/>
    </location>
</feature>
<sequence length="388" mass="44083">MTSKNAERLIMKFVTNQADLEEISELTYWLSSNEANKKIFEDFVKTNYVADFVMADYDVESAKKVLLQKIRTTRPIAGKRNLTAYYKYAAVLVVGLMMVYWYTASQNDIQTSIVQTNQLVPKEEAITLETEDGKLQTINLNQTQNITNVSGKIVGKQNKGTLVYNGTDVGEKLVYNTLKIPYGKRFNLQLSDGTKVYLNAGTTLRFPVHFLKNQDRQVFVSGEAYFEVAKDKKHPFTVKSTKMNVEVFGTKFNVNAYPDDSKAQVVLVEGKVGLYQGTKVDNDMVFLKPGFMGTSANGQNAINSQAVFTETYTSWINGGLVFRNTSFNEIIKKLERHYNVTFINNNKTLGKEVFNARFDNESINEVLKYLDESFAIKYKIQNNKVIIQ</sequence>
<dbReference type="InterPro" id="IPR032508">
    <property type="entry name" value="FecR_C"/>
</dbReference>
<evidence type="ECO:0000313" key="5">
    <source>
        <dbReference type="Proteomes" id="UP000609172"/>
    </source>
</evidence>
<evidence type="ECO:0000313" key="4">
    <source>
        <dbReference type="EMBL" id="MBK0368782.1"/>
    </source>
</evidence>
<gene>
    <name evidence="4" type="ORF">I5M07_02955</name>
</gene>
<dbReference type="GO" id="GO:0016989">
    <property type="term" value="F:sigma factor antagonist activity"/>
    <property type="evidence" value="ECO:0007669"/>
    <property type="project" value="TreeGrafter"/>
</dbReference>
<dbReference type="EMBL" id="JAEHFV010000001">
    <property type="protein sequence ID" value="MBK0368782.1"/>
    <property type="molecule type" value="Genomic_DNA"/>
</dbReference>
<dbReference type="Gene3D" id="3.55.50.30">
    <property type="match status" value="1"/>
</dbReference>
<evidence type="ECO:0000256" key="1">
    <source>
        <dbReference type="SAM" id="Phobius"/>
    </source>
</evidence>
<dbReference type="Gene3D" id="2.60.120.1440">
    <property type="match status" value="1"/>
</dbReference>